<name>A0A9D9J3K8_9BACT</name>
<dbReference type="Proteomes" id="UP000823750">
    <property type="component" value="Unassembled WGS sequence"/>
</dbReference>
<protein>
    <submittedName>
        <fullName evidence="2">Cytosolic protein</fullName>
    </submittedName>
</protein>
<reference evidence="2" key="1">
    <citation type="submission" date="2020-10" db="EMBL/GenBank/DDBJ databases">
        <authorList>
            <person name="Gilroy R."/>
        </authorList>
    </citation>
    <scope>NUCLEOTIDE SEQUENCE</scope>
    <source>
        <strain evidence="2">B2-16538</strain>
    </source>
</reference>
<organism evidence="2 3">
    <name type="scientific">Candidatus Cryptobacteroides excrementavium</name>
    <dbReference type="NCBI Taxonomy" id="2840759"/>
    <lineage>
        <taxon>Bacteria</taxon>
        <taxon>Pseudomonadati</taxon>
        <taxon>Bacteroidota</taxon>
        <taxon>Bacteroidia</taxon>
        <taxon>Bacteroidales</taxon>
        <taxon>Candidatus Cryptobacteroides</taxon>
    </lineage>
</organism>
<comment type="caution">
    <text evidence="2">The sequence shown here is derived from an EMBL/GenBank/DDBJ whole genome shotgun (WGS) entry which is preliminary data.</text>
</comment>
<evidence type="ECO:0000313" key="3">
    <source>
        <dbReference type="Proteomes" id="UP000823750"/>
    </source>
</evidence>
<evidence type="ECO:0000259" key="1">
    <source>
        <dbReference type="Pfam" id="PF14511"/>
    </source>
</evidence>
<dbReference type="InterPro" id="IPR011335">
    <property type="entry name" value="Restrct_endonuc-II-like"/>
</dbReference>
<feature type="domain" description="Type II restriction endonuclease EcoO109IR" evidence="1">
    <location>
        <begin position="7"/>
        <end position="201"/>
    </location>
</feature>
<accession>A0A9D9J3K8</accession>
<dbReference type="InterPro" id="IPR032793">
    <property type="entry name" value="RE_EcoO109IR"/>
</dbReference>
<dbReference type="EMBL" id="JADILX010000062">
    <property type="protein sequence ID" value="MBO8485470.1"/>
    <property type="molecule type" value="Genomic_DNA"/>
</dbReference>
<proteinExistence type="predicted"/>
<gene>
    <name evidence="2" type="ORF">IAB78_03495</name>
</gene>
<sequence>MNTLISQVEDYVANNIAYFHSSRIDKLKSLQLNRLIKSKNPYLYKAKNLNTPQEIVESIASAFLSSAEESMFGDWLEGLAIFIANIVYNGYKSSAEGIDLEMDKDGTHYFISIKSGPKWSNSSSLKKLKENFLKAKRIYHTSGNRNLCEAIEGCCYGKENNTRKDTHIKLCGERFWEFISGSETLYIDIIEPLGIDAAEKNQQYKQEYDKMITRFTRDFISLYCDSDGNILWNKIVYINSGK</sequence>
<reference evidence="2" key="2">
    <citation type="journal article" date="2021" name="PeerJ">
        <title>Extensive microbial diversity within the chicken gut microbiome revealed by metagenomics and culture.</title>
        <authorList>
            <person name="Gilroy R."/>
            <person name="Ravi A."/>
            <person name="Getino M."/>
            <person name="Pursley I."/>
            <person name="Horton D.L."/>
            <person name="Alikhan N.F."/>
            <person name="Baker D."/>
            <person name="Gharbi K."/>
            <person name="Hall N."/>
            <person name="Watson M."/>
            <person name="Adriaenssens E.M."/>
            <person name="Foster-Nyarko E."/>
            <person name="Jarju S."/>
            <person name="Secka A."/>
            <person name="Antonio M."/>
            <person name="Oren A."/>
            <person name="Chaudhuri R.R."/>
            <person name="La Ragione R."/>
            <person name="Hildebrand F."/>
            <person name="Pallen M.J."/>
        </authorList>
    </citation>
    <scope>NUCLEOTIDE SEQUENCE</scope>
    <source>
        <strain evidence="2">B2-16538</strain>
    </source>
</reference>
<dbReference type="Pfam" id="PF14511">
    <property type="entry name" value="RE_EcoO109I"/>
    <property type="match status" value="1"/>
</dbReference>
<evidence type="ECO:0000313" key="2">
    <source>
        <dbReference type="EMBL" id="MBO8485470.1"/>
    </source>
</evidence>
<dbReference type="SUPFAM" id="SSF52980">
    <property type="entry name" value="Restriction endonuclease-like"/>
    <property type="match status" value="1"/>
</dbReference>
<dbReference type="AlphaFoldDB" id="A0A9D9J3K8"/>
<dbReference type="CDD" id="cd22345">
    <property type="entry name" value="PDDEXK_nuclease"/>
    <property type="match status" value="1"/>
</dbReference>